<keyword evidence="1" id="KW-0732">Signal</keyword>
<evidence type="ECO:0000313" key="3">
    <source>
        <dbReference type="Proteomes" id="UP000196573"/>
    </source>
</evidence>
<reference evidence="2 3" key="1">
    <citation type="submission" date="2017-03" db="EMBL/GenBank/DDBJ databases">
        <authorList>
            <person name="Afonso C.L."/>
            <person name="Miller P.J."/>
            <person name="Scott M.A."/>
            <person name="Spackman E."/>
            <person name="Goraichik I."/>
            <person name="Dimitrov K.M."/>
            <person name="Suarez D.L."/>
            <person name="Swayne D.E."/>
        </authorList>
    </citation>
    <scope>NUCLEOTIDE SEQUENCE [LARGE SCALE GENOMIC DNA]</scope>
    <source>
        <strain evidence="2">SB41UT1</strain>
    </source>
</reference>
<evidence type="ECO:0000256" key="1">
    <source>
        <dbReference type="SAM" id="SignalP"/>
    </source>
</evidence>
<feature type="chain" id="PRO_5012643160" description="Metal-binding protein" evidence="1">
    <location>
        <begin position="32"/>
        <end position="156"/>
    </location>
</feature>
<dbReference type="Proteomes" id="UP000196573">
    <property type="component" value="Unassembled WGS sequence"/>
</dbReference>
<proteinExistence type="predicted"/>
<name>A0A1X7AK04_9GAMM</name>
<feature type="signal peptide" evidence="1">
    <location>
        <begin position="1"/>
        <end position="31"/>
    </location>
</feature>
<dbReference type="EMBL" id="FWPT01000004">
    <property type="protein sequence ID" value="SMA46639.1"/>
    <property type="molecule type" value="Genomic_DNA"/>
</dbReference>
<evidence type="ECO:0008006" key="4">
    <source>
        <dbReference type="Google" id="ProtNLM"/>
    </source>
</evidence>
<dbReference type="SUPFAM" id="SSF52833">
    <property type="entry name" value="Thioredoxin-like"/>
    <property type="match status" value="1"/>
</dbReference>
<evidence type="ECO:0000313" key="2">
    <source>
        <dbReference type="EMBL" id="SMA46639.1"/>
    </source>
</evidence>
<keyword evidence="3" id="KW-1185">Reference proteome</keyword>
<dbReference type="Pfam" id="PF04214">
    <property type="entry name" value="DUF411"/>
    <property type="match status" value="1"/>
</dbReference>
<accession>A0A1X7AK04</accession>
<protein>
    <recommendedName>
        <fullName evidence="4">Metal-binding protein</fullName>
    </recommendedName>
</protein>
<dbReference type="InterPro" id="IPR007332">
    <property type="entry name" value="DUF411"/>
</dbReference>
<gene>
    <name evidence="2" type="ORF">EHSB41UT_02220</name>
</gene>
<sequence length="156" mass="16756">MNNRQGTETMTAKTRLAGLMMTLSFSSATLAQDLPVVEVFKSASCGCCGKWVDHLKENGFEVVAKNVDNVNIYKQQAKLPYGLGSCHTAFVNGYALEGHVPASDVLKLLAEKPAIKGLTVPGMPIGSPGMEMGDRKDAFQTLAYTEQGKVTVFTSH</sequence>
<organism evidence="2 3">
    <name type="scientific">Parendozoicomonas haliclonae</name>
    <dbReference type="NCBI Taxonomy" id="1960125"/>
    <lineage>
        <taxon>Bacteria</taxon>
        <taxon>Pseudomonadati</taxon>
        <taxon>Pseudomonadota</taxon>
        <taxon>Gammaproteobacteria</taxon>
        <taxon>Oceanospirillales</taxon>
        <taxon>Endozoicomonadaceae</taxon>
        <taxon>Parendozoicomonas</taxon>
    </lineage>
</organism>
<dbReference type="InterPro" id="IPR036249">
    <property type="entry name" value="Thioredoxin-like_sf"/>
</dbReference>
<dbReference type="AlphaFoldDB" id="A0A1X7AK04"/>